<organism evidence="1 2">
    <name type="scientific">Rhizobium laguerreae</name>
    <dbReference type="NCBI Taxonomy" id="1076926"/>
    <lineage>
        <taxon>Bacteria</taxon>
        <taxon>Pseudomonadati</taxon>
        <taxon>Pseudomonadota</taxon>
        <taxon>Alphaproteobacteria</taxon>
        <taxon>Hyphomicrobiales</taxon>
        <taxon>Rhizobiaceae</taxon>
        <taxon>Rhizobium/Agrobacterium group</taxon>
        <taxon>Rhizobium</taxon>
    </lineage>
</organism>
<gene>
    <name evidence="1" type="ORF">HLI17_09085</name>
</gene>
<dbReference type="AlphaFoldDB" id="A0A7Y2R319"/>
<comment type="caution">
    <text evidence="1">The sequence shown here is derived from an EMBL/GenBank/DDBJ whole genome shotgun (WGS) entry which is preliminary data.</text>
</comment>
<dbReference type="Proteomes" id="UP000530654">
    <property type="component" value="Unassembled WGS sequence"/>
</dbReference>
<protein>
    <submittedName>
        <fullName evidence="1">Uncharacterized protein</fullName>
    </submittedName>
</protein>
<name>A0A7Y2R319_9HYPH</name>
<proteinExistence type="predicted"/>
<reference evidence="1 2" key="1">
    <citation type="submission" date="2020-04" db="EMBL/GenBank/DDBJ databases">
        <title>Rhizobium bacterial biofertilizers improve the content of phenolic compounds of Lactuca sativa L. under non-saline and saline-stress conditions.</title>
        <authorList>
            <person name="Ayuso-Calles M."/>
            <person name="Garcia-Estevez I."/>
            <person name="Jimenez-Gomez A."/>
            <person name="Flores-Felix J.D."/>
            <person name="Escribano-Bailon M."/>
            <person name="Rivas R."/>
        </authorList>
    </citation>
    <scope>NUCLEOTIDE SEQUENCE [LARGE SCALE GENOMIC DNA]</scope>
    <source>
        <strain evidence="1 2">GPTR02</strain>
    </source>
</reference>
<evidence type="ECO:0000313" key="2">
    <source>
        <dbReference type="Proteomes" id="UP000530654"/>
    </source>
</evidence>
<evidence type="ECO:0000313" key="1">
    <source>
        <dbReference type="EMBL" id="NNH63451.1"/>
    </source>
</evidence>
<dbReference type="EMBL" id="JABEQY010000007">
    <property type="protein sequence ID" value="NNH63451.1"/>
    <property type="molecule type" value="Genomic_DNA"/>
</dbReference>
<dbReference type="RefSeq" id="WP_170280324.1">
    <property type="nucleotide sequence ID" value="NZ_JABEQY010000007.1"/>
</dbReference>
<sequence>MASSAGLHVGVLVGGICVSGRRLGVVSGEWTSLAGRQCTAVIGSVGRKGMRRGSCRAAGLQSMLFRLEKVVVRLGNAAGGNQQERCGNQGMDFHRKNSFVFCPGDNTLATTDIRQFFITFS</sequence>
<accession>A0A7Y2R319</accession>